<dbReference type="InterPro" id="IPR042099">
    <property type="entry name" value="ANL_N_sf"/>
</dbReference>
<evidence type="ECO:0000256" key="3">
    <source>
        <dbReference type="SAM" id="Phobius"/>
    </source>
</evidence>
<keyword evidence="3" id="KW-0472">Membrane</keyword>
<evidence type="ECO:0000313" key="5">
    <source>
        <dbReference type="Proteomes" id="UP000398389"/>
    </source>
</evidence>
<dbReference type="SUPFAM" id="SSF56801">
    <property type="entry name" value="Acetyl-CoA synthetase-like"/>
    <property type="match status" value="1"/>
</dbReference>
<keyword evidence="1" id="KW-0547">Nucleotide-binding</keyword>
<accession>A0A5E8C0C0</accession>
<evidence type="ECO:0008006" key="6">
    <source>
        <dbReference type="Google" id="ProtNLM"/>
    </source>
</evidence>
<gene>
    <name evidence="4" type="ORF">SAPINGB_P004984</name>
</gene>
<feature type="transmembrane region" description="Helical" evidence="3">
    <location>
        <begin position="6"/>
        <end position="24"/>
    </location>
</feature>
<dbReference type="EMBL" id="CABVLU010000004">
    <property type="protein sequence ID" value="VVT56340.1"/>
    <property type="molecule type" value="Genomic_DNA"/>
</dbReference>
<evidence type="ECO:0000313" key="4">
    <source>
        <dbReference type="EMBL" id="VVT56340.1"/>
    </source>
</evidence>
<protein>
    <recommendedName>
        <fullName evidence="6">AMP-dependent synthetase/ligase domain-containing protein</fullName>
    </recommendedName>
</protein>
<name>A0A5E8C0C0_9ASCO</name>
<proteinExistence type="predicted"/>
<dbReference type="Gene3D" id="3.40.50.12780">
    <property type="entry name" value="N-terminal domain of ligase-like"/>
    <property type="match status" value="1"/>
</dbReference>
<dbReference type="GeneID" id="43583799"/>
<sequence>MSFDPLLIILITVAAVVIYVKFAVYPDVDPYALEHQSSVSVVRNEGESAIYRSSAAPIGRPLIEGLAISSGRSMQTRPGTFFDIWTLAIKKLLLRTARTTYGVEQVNHNDAEKIVSKLGPVLKKAQSGASTMCILSSNSVETLLTVFASVLYGVPISIIHTDKESLSNIEILLEAADPFSIIVSDERLLKDIPLEKYTPHLRYILYTGLEPVGVSTEAEIYQWKKFVENLHVEENSIPMQDTEFPIRVIYPSIALPTSTKDNKALITKFTHQNIAAAVATNIKILPKSQQWTDKDTILLFTSQFTVFSLVAQLSALISQSTVAYIEVELALPSAVLEQIQPTVLINDNYSTLSLLNLRQDLTLTQEIHYAFNRAALSRGTLHKTPVIKYFKSVNQIFSSTMVYPDQQEMIKGSPDVKATDDQLTNGQANAIRALTGAHFVHALTTPTVASSVSQTNIWDYREDSFDQFKNNNVTCINFGSVMSCIEARLVDSEPDSVDTYNYGQLQVRGFSCGADLLTWHDTGISGLFTHDGCFRLVYEN</sequence>
<dbReference type="RefSeq" id="XP_031855590.1">
    <property type="nucleotide sequence ID" value="XM_031999699.1"/>
</dbReference>
<keyword evidence="5" id="KW-1185">Reference proteome</keyword>
<dbReference type="Proteomes" id="UP000398389">
    <property type="component" value="Unassembled WGS sequence"/>
</dbReference>
<dbReference type="AlphaFoldDB" id="A0A5E8C0C0"/>
<keyword evidence="3" id="KW-0812">Transmembrane</keyword>
<keyword evidence="2" id="KW-0067">ATP-binding</keyword>
<dbReference type="GO" id="GO:0016020">
    <property type="term" value="C:membrane"/>
    <property type="evidence" value="ECO:0007669"/>
    <property type="project" value="TreeGrafter"/>
</dbReference>
<dbReference type="PANTHER" id="PTHR43272:SF33">
    <property type="entry name" value="AMP-BINDING DOMAIN-CONTAINING PROTEIN-RELATED"/>
    <property type="match status" value="1"/>
</dbReference>
<keyword evidence="3" id="KW-1133">Transmembrane helix</keyword>
<evidence type="ECO:0000256" key="1">
    <source>
        <dbReference type="ARBA" id="ARBA00022741"/>
    </source>
</evidence>
<reference evidence="4 5" key="1">
    <citation type="submission" date="2019-09" db="EMBL/GenBank/DDBJ databases">
        <authorList>
            <person name="Brejova B."/>
        </authorList>
    </citation>
    <scope>NUCLEOTIDE SEQUENCE [LARGE SCALE GENOMIC DNA]</scope>
</reference>
<evidence type="ECO:0000256" key="2">
    <source>
        <dbReference type="ARBA" id="ARBA00022840"/>
    </source>
</evidence>
<dbReference type="GO" id="GO:0005524">
    <property type="term" value="F:ATP binding"/>
    <property type="evidence" value="ECO:0007669"/>
    <property type="project" value="UniProtKB-KW"/>
</dbReference>
<dbReference type="GO" id="GO:0004467">
    <property type="term" value="F:long-chain fatty acid-CoA ligase activity"/>
    <property type="evidence" value="ECO:0007669"/>
    <property type="project" value="TreeGrafter"/>
</dbReference>
<dbReference type="PANTHER" id="PTHR43272">
    <property type="entry name" value="LONG-CHAIN-FATTY-ACID--COA LIGASE"/>
    <property type="match status" value="1"/>
</dbReference>
<organism evidence="4 5">
    <name type="scientific">Magnusiomyces paraingens</name>
    <dbReference type="NCBI Taxonomy" id="2606893"/>
    <lineage>
        <taxon>Eukaryota</taxon>
        <taxon>Fungi</taxon>
        <taxon>Dikarya</taxon>
        <taxon>Ascomycota</taxon>
        <taxon>Saccharomycotina</taxon>
        <taxon>Dipodascomycetes</taxon>
        <taxon>Dipodascales</taxon>
        <taxon>Dipodascaceae</taxon>
        <taxon>Magnusiomyces</taxon>
    </lineage>
</organism>
<dbReference type="OrthoDB" id="4138492at2759"/>